<gene>
    <name evidence="1" type="ORF">GMARGA_LOCUS15742</name>
</gene>
<sequence>ELCQDCLILIYPFSAMSLVVIAENPKIQNINPDKYFNDDGYIEAHDSSFTFVNPKYQIPSNELQELINTFKNKIAGSLSKLIDALKRRIGVHHTGLPRKYLDAIEILFQK</sequence>
<keyword evidence="2" id="KW-1185">Reference proteome</keyword>
<evidence type="ECO:0000313" key="1">
    <source>
        <dbReference type="EMBL" id="CAG8744694.1"/>
    </source>
</evidence>
<protein>
    <submittedName>
        <fullName evidence="1">9431_t:CDS:1</fullName>
    </submittedName>
</protein>
<dbReference type="EMBL" id="CAJVQB010011030">
    <property type="protein sequence ID" value="CAG8744694.1"/>
    <property type="molecule type" value="Genomic_DNA"/>
</dbReference>
<proteinExistence type="predicted"/>
<reference evidence="1 2" key="1">
    <citation type="submission" date="2021-06" db="EMBL/GenBank/DDBJ databases">
        <authorList>
            <person name="Kallberg Y."/>
            <person name="Tangrot J."/>
            <person name="Rosling A."/>
        </authorList>
    </citation>
    <scope>NUCLEOTIDE SEQUENCE [LARGE SCALE GENOMIC DNA]</scope>
    <source>
        <strain evidence="1 2">120-4 pot B 10/14</strain>
    </source>
</reference>
<feature type="non-terminal residue" evidence="1">
    <location>
        <position position="1"/>
    </location>
</feature>
<dbReference type="Gene3D" id="3.40.50.300">
    <property type="entry name" value="P-loop containing nucleotide triphosphate hydrolases"/>
    <property type="match status" value="1"/>
</dbReference>
<name>A0ABN7V8M5_GIGMA</name>
<dbReference type="InterPro" id="IPR027417">
    <property type="entry name" value="P-loop_NTPase"/>
</dbReference>
<organism evidence="1 2">
    <name type="scientific">Gigaspora margarita</name>
    <dbReference type="NCBI Taxonomy" id="4874"/>
    <lineage>
        <taxon>Eukaryota</taxon>
        <taxon>Fungi</taxon>
        <taxon>Fungi incertae sedis</taxon>
        <taxon>Mucoromycota</taxon>
        <taxon>Glomeromycotina</taxon>
        <taxon>Glomeromycetes</taxon>
        <taxon>Diversisporales</taxon>
        <taxon>Gigasporaceae</taxon>
        <taxon>Gigaspora</taxon>
    </lineage>
</organism>
<dbReference type="Proteomes" id="UP000789901">
    <property type="component" value="Unassembled WGS sequence"/>
</dbReference>
<evidence type="ECO:0000313" key="2">
    <source>
        <dbReference type="Proteomes" id="UP000789901"/>
    </source>
</evidence>
<accession>A0ABN7V8M5</accession>
<comment type="caution">
    <text evidence="1">The sequence shown here is derived from an EMBL/GenBank/DDBJ whole genome shotgun (WGS) entry which is preliminary data.</text>
</comment>